<accession>A0A6G9HAS9</accession>
<gene>
    <name evidence="2" type="ORF">HA039_33055</name>
</gene>
<dbReference type="EMBL" id="CP050177">
    <property type="protein sequence ID" value="QIQ07311.1"/>
    <property type="molecule type" value="Genomic_DNA"/>
</dbReference>
<dbReference type="Pfam" id="PF13472">
    <property type="entry name" value="Lipase_GDSL_2"/>
    <property type="match status" value="1"/>
</dbReference>
<evidence type="ECO:0000259" key="1">
    <source>
        <dbReference type="Pfam" id="PF13472"/>
    </source>
</evidence>
<proteinExistence type="predicted"/>
<dbReference type="Proteomes" id="UP000501179">
    <property type="component" value="Chromosome"/>
</dbReference>
<dbReference type="InterPro" id="IPR013830">
    <property type="entry name" value="SGNH_hydro"/>
</dbReference>
<evidence type="ECO:0000313" key="3">
    <source>
        <dbReference type="Proteomes" id="UP000501179"/>
    </source>
</evidence>
<organism evidence="2 3">
    <name type="scientific">Streptomyces liangshanensis</name>
    <dbReference type="NCBI Taxonomy" id="2717324"/>
    <lineage>
        <taxon>Bacteria</taxon>
        <taxon>Bacillati</taxon>
        <taxon>Actinomycetota</taxon>
        <taxon>Actinomycetes</taxon>
        <taxon>Kitasatosporales</taxon>
        <taxon>Streptomycetaceae</taxon>
        <taxon>Streptomyces</taxon>
    </lineage>
</organism>
<dbReference type="KEGG" id="slia:HA039_33055"/>
<dbReference type="SUPFAM" id="SSF52266">
    <property type="entry name" value="SGNH hydrolase"/>
    <property type="match status" value="1"/>
</dbReference>
<dbReference type="AlphaFoldDB" id="A0A6G9HAS9"/>
<dbReference type="CDD" id="cd01830">
    <property type="entry name" value="XynE_like"/>
    <property type="match status" value="1"/>
</dbReference>
<dbReference type="Gene3D" id="3.40.50.1110">
    <property type="entry name" value="SGNH hydrolase"/>
    <property type="match status" value="1"/>
</dbReference>
<dbReference type="PANTHER" id="PTHR43784">
    <property type="entry name" value="GDSL-LIKE LIPASE/ACYLHYDROLASE, PUTATIVE (AFU_ORTHOLOGUE AFUA_2G00820)-RELATED"/>
    <property type="match status" value="1"/>
</dbReference>
<reference evidence="2 3" key="1">
    <citation type="submission" date="2020-03" db="EMBL/GenBank/DDBJ databases">
        <title>A novel species.</title>
        <authorList>
            <person name="Gao J."/>
        </authorList>
    </citation>
    <scope>NUCLEOTIDE SEQUENCE [LARGE SCALE GENOMIC DNA]</scope>
    <source>
        <strain evidence="2 3">QMT-12</strain>
    </source>
</reference>
<protein>
    <submittedName>
        <fullName evidence="2">SGNH/GDSL hydrolase family protein</fullName>
    </submittedName>
</protein>
<keyword evidence="2" id="KW-0378">Hydrolase</keyword>
<sequence length="341" mass="35616">MRQIVRTSIAGTSARVRLSNAFGTTPLTVEDIHLARRTSGSSVSAATDRTVTFGGQRTVTIPAGGSAVSDEVAFPVAALSDVAVSFHLPGTTGPATYHQSGLQTNYVAAGDVSGNADLANPRTTNSYYFLSGLDVVNPAAEGAVVALGASITDGIASRNDANRRWPNELAGRLAGAGRTVGVLNQGISGNQLLTDGAGQSALNRFDRDVLSQSGVRWVIFADNPINDLTNTDPTADRLIGGLRQLIARAHERGVKFLCSTLTPFEGAGGWKPERETKRAAVNSFVRSAGSGCDGVIDQDAATHDPARPTTFRAQYDSGDHLHPNEEGLRAIAGAVDPALLR</sequence>
<name>A0A6G9HAS9_9ACTN</name>
<dbReference type="InterPro" id="IPR036514">
    <property type="entry name" value="SGNH_hydro_sf"/>
</dbReference>
<dbReference type="GO" id="GO:0016787">
    <property type="term" value="F:hydrolase activity"/>
    <property type="evidence" value="ECO:0007669"/>
    <property type="project" value="UniProtKB-KW"/>
</dbReference>
<evidence type="ECO:0000313" key="2">
    <source>
        <dbReference type="EMBL" id="QIQ07311.1"/>
    </source>
</evidence>
<dbReference type="PANTHER" id="PTHR43784:SF2">
    <property type="entry name" value="GDSL-LIKE LIPASE_ACYLHYDROLASE, PUTATIVE (AFU_ORTHOLOGUE AFUA_2G00820)-RELATED"/>
    <property type="match status" value="1"/>
</dbReference>
<keyword evidence="3" id="KW-1185">Reference proteome</keyword>
<dbReference type="InterPro" id="IPR053140">
    <property type="entry name" value="GDSL_Rv0518-like"/>
</dbReference>
<feature type="domain" description="SGNH hydrolase-type esterase" evidence="1">
    <location>
        <begin position="146"/>
        <end position="329"/>
    </location>
</feature>